<keyword evidence="2" id="KW-1185">Reference proteome</keyword>
<proteinExistence type="predicted"/>
<accession>A0ABN7PKW3</accession>
<evidence type="ECO:0000313" key="1">
    <source>
        <dbReference type="EMBL" id="CAG2066702.1"/>
    </source>
</evidence>
<dbReference type="EMBL" id="CAJPIN010057804">
    <property type="protein sequence ID" value="CAG2066702.1"/>
    <property type="molecule type" value="Genomic_DNA"/>
</dbReference>
<reference evidence="1" key="1">
    <citation type="submission" date="2021-03" db="EMBL/GenBank/DDBJ databases">
        <authorList>
            <person name="Tran Van P."/>
        </authorList>
    </citation>
    <scope>NUCLEOTIDE SEQUENCE</scope>
</reference>
<dbReference type="Proteomes" id="UP001153148">
    <property type="component" value="Unassembled WGS sequence"/>
</dbReference>
<feature type="non-terminal residue" evidence="1">
    <location>
        <position position="63"/>
    </location>
</feature>
<gene>
    <name evidence="1" type="ORF">TPAB3V08_LOCUS13645</name>
</gene>
<evidence type="ECO:0008006" key="3">
    <source>
        <dbReference type="Google" id="ProtNLM"/>
    </source>
</evidence>
<comment type="caution">
    <text evidence="1">The sequence shown here is derived from an EMBL/GenBank/DDBJ whole genome shotgun (WGS) entry which is preliminary data.</text>
</comment>
<evidence type="ECO:0000313" key="2">
    <source>
        <dbReference type="Proteomes" id="UP001153148"/>
    </source>
</evidence>
<sequence length="63" mass="7349">MVGDYNHASRRKNGTTRFGIEMLKMKIFLILATLLVAAQAISFFDLVMEEWTTYKVQYVLFVQ</sequence>
<protein>
    <recommendedName>
        <fullName evidence="3">CASP-like protein</fullName>
    </recommendedName>
</protein>
<organism evidence="1 2">
    <name type="scientific">Timema podura</name>
    <name type="common">Walking stick</name>
    <dbReference type="NCBI Taxonomy" id="61482"/>
    <lineage>
        <taxon>Eukaryota</taxon>
        <taxon>Metazoa</taxon>
        <taxon>Ecdysozoa</taxon>
        <taxon>Arthropoda</taxon>
        <taxon>Hexapoda</taxon>
        <taxon>Insecta</taxon>
        <taxon>Pterygota</taxon>
        <taxon>Neoptera</taxon>
        <taxon>Polyneoptera</taxon>
        <taxon>Phasmatodea</taxon>
        <taxon>Timematodea</taxon>
        <taxon>Timematoidea</taxon>
        <taxon>Timematidae</taxon>
        <taxon>Timema</taxon>
    </lineage>
</organism>
<name>A0ABN7PKW3_TIMPD</name>